<keyword evidence="1" id="KW-0853">WD repeat</keyword>
<sequence>MGDSAQALEKLEDVKYLPLASGVIPVGVGSSNRITLVTFSRCGEITYFANSKGELFSAAFPEYKKTEFITNVETSLTVLESFEDHDRNFIILAAASDLGIYWINSTTKVFNYSMTMHKSTIYTLDVRRPSEDLMLSGSADMITLWDLQRAVRLSQFHCGSAAQSIAAYFNPPSGRIIVSGLQNGTIKLWKWDDPRCFKRFFNTPSTPLLQYRCICSSPDGRFLYATGDQPYLVVWTVEGVEKQGPHGVMKLDFVPTLRMQCVPIQDKSLLMLGSDGRLRLLFIDHVALMNLPASSRAQPNWKSARYETLTQTTDPFVLDFVVAPSSSAKSSSLVAALVEDGGFRLLTIRNLTVSNPYPLSVFNRGGADARGGRDWVTLEIINNMRGSNRLLNNRGEKTDGMRAETRSQSCPFPTTRLVKVVKTVWAIFAFGKTSKRPRQTPPFPFERSLGVEIDP</sequence>
<protein>
    <submittedName>
        <fullName evidence="3">Uncharacterized protein</fullName>
    </submittedName>
</protein>
<dbReference type="SMART" id="SM00320">
    <property type="entry name" value="WD40"/>
    <property type="match status" value="3"/>
</dbReference>
<dbReference type="InterPro" id="IPR036322">
    <property type="entry name" value="WD40_repeat_dom_sf"/>
</dbReference>
<proteinExistence type="predicted"/>
<evidence type="ECO:0000313" key="4">
    <source>
        <dbReference type="Proteomes" id="UP001651158"/>
    </source>
</evidence>
<accession>A0ABR4Q5P2</accession>
<name>A0ABR4Q5P2_9CEST</name>
<dbReference type="SUPFAM" id="SSF50978">
    <property type="entry name" value="WD40 repeat-like"/>
    <property type="match status" value="1"/>
</dbReference>
<organism evidence="3 4">
    <name type="scientific">Taenia crassiceps</name>
    <dbReference type="NCBI Taxonomy" id="6207"/>
    <lineage>
        <taxon>Eukaryota</taxon>
        <taxon>Metazoa</taxon>
        <taxon>Spiralia</taxon>
        <taxon>Lophotrochozoa</taxon>
        <taxon>Platyhelminthes</taxon>
        <taxon>Cestoda</taxon>
        <taxon>Eucestoda</taxon>
        <taxon>Cyclophyllidea</taxon>
        <taxon>Taeniidae</taxon>
        <taxon>Taenia</taxon>
    </lineage>
</organism>
<dbReference type="Proteomes" id="UP001651158">
    <property type="component" value="Unassembled WGS sequence"/>
</dbReference>
<dbReference type="EMBL" id="JAKROA010000010">
    <property type="protein sequence ID" value="KAL5104969.1"/>
    <property type="molecule type" value="Genomic_DNA"/>
</dbReference>
<dbReference type="Pfam" id="PF00400">
    <property type="entry name" value="WD40"/>
    <property type="match status" value="1"/>
</dbReference>
<dbReference type="InterPro" id="IPR015943">
    <property type="entry name" value="WD40/YVTN_repeat-like_dom_sf"/>
</dbReference>
<keyword evidence="2" id="KW-0677">Repeat</keyword>
<evidence type="ECO:0000313" key="3">
    <source>
        <dbReference type="EMBL" id="KAL5104969.1"/>
    </source>
</evidence>
<dbReference type="InterPro" id="IPR051570">
    <property type="entry name" value="TBC1_cilium_biogenesis"/>
</dbReference>
<keyword evidence="4" id="KW-1185">Reference proteome</keyword>
<dbReference type="Gene3D" id="2.130.10.10">
    <property type="entry name" value="YVTN repeat-like/Quinoprotein amine dehydrogenase"/>
    <property type="match status" value="1"/>
</dbReference>
<dbReference type="InterPro" id="IPR001680">
    <property type="entry name" value="WD40_rpt"/>
</dbReference>
<dbReference type="PANTHER" id="PTHR19853">
    <property type="entry name" value="WD REPEAT CONTAINING PROTEIN 3 WDR3"/>
    <property type="match status" value="1"/>
</dbReference>
<reference evidence="3 4" key="1">
    <citation type="journal article" date="2022" name="Front. Cell. Infect. Microbiol.">
        <title>The Genomes of Two Strains of Taenia crassiceps the Animal Model for the Study of Human Cysticercosis.</title>
        <authorList>
            <person name="Bobes R.J."/>
            <person name="Estrada K."/>
            <person name="Rios-Valencia D.G."/>
            <person name="Calderon-Gallegos A."/>
            <person name="de la Torre P."/>
            <person name="Carrero J.C."/>
            <person name="Sanchez-Flores A."/>
            <person name="Laclette J.P."/>
        </authorList>
    </citation>
    <scope>NUCLEOTIDE SEQUENCE [LARGE SCALE GENOMIC DNA]</scope>
    <source>
        <strain evidence="3">WFUcys</strain>
    </source>
</reference>
<gene>
    <name evidence="3" type="ORF">TcWFU_006668</name>
</gene>
<comment type="caution">
    <text evidence="3">The sequence shown here is derived from an EMBL/GenBank/DDBJ whole genome shotgun (WGS) entry which is preliminary data.</text>
</comment>
<evidence type="ECO:0000256" key="1">
    <source>
        <dbReference type="ARBA" id="ARBA00022574"/>
    </source>
</evidence>
<evidence type="ECO:0000256" key="2">
    <source>
        <dbReference type="ARBA" id="ARBA00022737"/>
    </source>
</evidence>